<dbReference type="AlphaFoldDB" id="A0A5C4S159"/>
<feature type="domain" description="RNA polymerase sigma factor 54 core-binding" evidence="10">
    <location>
        <begin position="106"/>
        <end position="299"/>
    </location>
</feature>
<dbReference type="PANTHER" id="PTHR32248:SF4">
    <property type="entry name" value="RNA POLYMERASE SIGMA-54 FACTOR"/>
    <property type="match status" value="1"/>
</dbReference>
<evidence type="ECO:0000256" key="4">
    <source>
        <dbReference type="ARBA" id="ARBA00022695"/>
    </source>
</evidence>
<proteinExistence type="inferred from homology"/>
<dbReference type="GO" id="GO:0006352">
    <property type="term" value="P:DNA-templated transcription initiation"/>
    <property type="evidence" value="ECO:0007669"/>
    <property type="project" value="InterPro"/>
</dbReference>
<reference evidence="11 12" key="1">
    <citation type="submission" date="2019-05" db="EMBL/GenBank/DDBJ databases">
        <title>Draft Whole-Genome sequence of the green sulfur bacterium Prosthecochloris vibrioformis DSM 260.</title>
        <authorList>
            <person name="Meyer T.E."/>
            <person name="Kyndt J.A."/>
        </authorList>
    </citation>
    <scope>NUCLEOTIDE SEQUENCE [LARGE SCALE GENOMIC DNA]</scope>
    <source>
        <strain evidence="11 12">DSM 260</strain>
    </source>
</reference>
<dbReference type="GO" id="GO:0016779">
    <property type="term" value="F:nucleotidyltransferase activity"/>
    <property type="evidence" value="ECO:0007669"/>
    <property type="project" value="UniProtKB-KW"/>
</dbReference>
<dbReference type="Gene3D" id="1.10.10.60">
    <property type="entry name" value="Homeodomain-like"/>
    <property type="match status" value="1"/>
</dbReference>
<dbReference type="PANTHER" id="PTHR32248">
    <property type="entry name" value="RNA POLYMERASE SIGMA-54 FACTOR"/>
    <property type="match status" value="1"/>
</dbReference>
<feature type="domain" description="RNA polymerase sigma factor 54 DNA-binding" evidence="9">
    <location>
        <begin position="314"/>
        <end position="471"/>
    </location>
</feature>
<name>A0A5C4S159_PROVB</name>
<organism evidence="11 12">
    <name type="scientific">Prosthecochloris vibrioformis</name>
    <name type="common">Chlorobium vibrioforme</name>
    <dbReference type="NCBI Taxonomy" id="1098"/>
    <lineage>
        <taxon>Bacteria</taxon>
        <taxon>Pseudomonadati</taxon>
        <taxon>Chlorobiota</taxon>
        <taxon>Chlorobiia</taxon>
        <taxon>Chlorobiales</taxon>
        <taxon>Chlorobiaceae</taxon>
        <taxon>Prosthecochloris</taxon>
    </lineage>
</organism>
<keyword evidence="6" id="KW-0731">Sigma factor</keyword>
<keyword evidence="4" id="KW-0548">Nucleotidyltransferase</keyword>
<evidence type="ECO:0000259" key="10">
    <source>
        <dbReference type="Pfam" id="PF04963"/>
    </source>
</evidence>
<evidence type="ECO:0000256" key="3">
    <source>
        <dbReference type="ARBA" id="ARBA00022679"/>
    </source>
</evidence>
<gene>
    <name evidence="11" type="primary">rpoN</name>
    <name evidence="11" type="ORF">FGF68_05080</name>
</gene>
<keyword evidence="5" id="KW-0805">Transcription regulation</keyword>
<evidence type="ECO:0000256" key="7">
    <source>
        <dbReference type="ARBA" id="ARBA00023125"/>
    </source>
</evidence>
<dbReference type="PROSITE" id="PS50044">
    <property type="entry name" value="SIGMA54_3"/>
    <property type="match status" value="1"/>
</dbReference>
<evidence type="ECO:0000259" key="9">
    <source>
        <dbReference type="Pfam" id="PF04552"/>
    </source>
</evidence>
<evidence type="ECO:0000256" key="5">
    <source>
        <dbReference type="ARBA" id="ARBA00023015"/>
    </source>
</evidence>
<dbReference type="InterPro" id="IPR038709">
    <property type="entry name" value="RpoN_core-bd_sf"/>
</dbReference>
<dbReference type="Pfam" id="PF00309">
    <property type="entry name" value="Sigma54_AID"/>
    <property type="match status" value="1"/>
</dbReference>
<dbReference type="Gene3D" id="1.10.10.1330">
    <property type="entry name" value="RNA polymerase sigma-54 factor, core-binding domain"/>
    <property type="match status" value="1"/>
</dbReference>
<keyword evidence="12" id="KW-1185">Reference proteome</keyword>
<dbReference type="Pfam" id="PF04963">
    <property type="entry name" value="Sigma54_CBD"/>
    <property type="match status" value="1"/>
</dbReference>
<keyword evidence="7" id="KW-0238">DNA-binding</keyword>
<evidence type="ECO:0000256" key="6">
    <source>
        <dbReference type="ARBA" id="ARBA00023082"/>
    </source>
</evidence>
<dbReference type="Pfam" id="PF04552">
    <property type="entry name" value="Sigma54_DBD"/>
    <property type="match status" value="1"/>
</dbReference>
<dbReference type="Proteomes" id="UP000309544">
    <property type="component" value="Unassembled WGS sequence"/>
</dbReference>
<keyword evidence="8" id="KW-0804">Transcription</keyword>
<comment type="caution">
    <text evidence="11">The sequence shown here is derived from an EMBL/GenBank/DDBJ whole genome shotgun (WGS) entry which is preliminary data.</text>
</comment>
<dbReference type="EMBL" id="VDCI01000003">
    <property type="protein sequence ID" value="TNJ36949.1"/>
    <property type="molecule type" value="Genomic_DNA"/>
</dbReference>
<dbReference type="RefSeq" id="WP_068867187.1">
    <property type="nucleotide sequence ID" value="NZ_VDCI01000003.1"/>
</dbReference>
<protein>
    <submittedName>
        <fullName evidence="11">RNA polymerase factor sigma-54</fullName>
    </submittedName>
</protein>
<keyword evidence="3" id="KW-0808">Transferase</keyword>
<evidence type="ECO:0000256" key="1">
    <source>
        <dbReference type="ARBA" id="ARBA00008798"/>
    </source>
</evidence>
<evidence type="ECO:0000313" key="12">
    <source>
        <dbReference type="Proteomes" id="UP000309544"/>
    </source>
</evidence>
<evidence type="ECO:0000313" key="11">
    <source>
        <dbReference type="EMBL" id="TNJ36949.1"/>
    </source>
</evidence>
<accession>A0A5C4S159</accession>
<dbReference type="GO" id="GO:0003677">
    <property type="term" value="F:DNA binding"/>
    <property type="evidence" value="ECO:0007669"/>
    <property type="project" value="UniProtKB-KW"/>
</dbReference>
<dbReference type="InterPro" id="IPR007046">
    <property type="entry name" value="RNA_pol_sigma_54_core-bd"/>
</dbReference>
<evidence type="ECO:0000256" key="2">
    <source>
        <dbReference type="ARBA" id="ARBA00022478"/>
    </source>
</evidence>
<dbReference type="GO" id="GO:0000428">
    <property type="term" value="C:DNA-directed RNA polymerase complex"/>
    <property type="evidence" value="ECO:0007669"/>
    <property type="project" value="UniProtKB-KW"/>
</dbReference>
<evidence type="ECO:0000256" key="8">
    <source>
        <dbReference type="ARBA" id="ARBA00023163"/>
    </source>
</evidence>
<dbReference type="InterPro" id="IPR000394">
    <property type="entry name" value="RNA_pol_sigma_54"/>
</dbReference>
<dbReference type="GO" id="GO:0001216">
    <property type="term" value="F:DNA-binding transcription activator activity"/>
    <property type="evidence" value="ECO:0007669"/>
    <property type="project" value="InterPro"/>
</dbReference>
<dbReference type="PIRSF" id="PIRSF000774">
    <property type="entry name" value="RpoN"/>
    <property type="match status" value="1"/>
</dbReference>
<sequence>MSELKLQQSQRAQLSLQQILSSQLLQLPLQRLEQRIYQELQENPMLELVEETKEAQVADDPGSDTVDDGQDEGEMFDVLERFNKDREGVLHFTMDNAPREHFVQAVQRDSVEEDMLREFSLLEEITPEELLIAAEVLGNLDNDGYFLEEPEVVMVGVEREHDVEVSLGDVERVRQRLVTMDPPGVAACNLQERLLVQLAKKASAASGQPEKLAGRVLRDYFDDFVNNRFDRISKKLDLESEELEPVIRVIAGLDRHPFVVSGGDERYILPDFIVTYDDGRLTASLNDRSNMTVQVTGQYSEILKNRSIPREDRQFMRQKLNRAREFTSAIEQRRHTLIKVIETLMAFQYRFFVSGPAHLVPLGMKDVAEKSGFDLSTISRAVNGKYVQTRFGTFELKYFFSGSMTTDGGDELSTRIIKGYLKEIIEKENARKPLSDGKIAEMIEAKGVQIARRTVAKYREQMQIPVARLRKKIF</sequence>
<dbReference type="InterPro" id="IPR007634">
    <property type="entry name" value="RNA_pol_sigma_54_DNA-bd"/>
</dbReference>
<comment type="similarity">
    <text evidence="1">Belongs to the sigma-54 factor family.</text>
</comment>
<dbReference type="PROSITE" id="PS00718">
    <property type="entry name" value="SIGMA54_2"/>
    <property type="match status" value="1"/>
</dbReference>
<dbReference type="NCBIfam" id="TIGR02395">
    <property type="entry name" value="rpoN_sigma"/>
    <property type="match status" value="1"/>
</dbReference>
<dbReference type="PRINTS" id="PR00045">
    <property type="entry name" value="SIGMA54FCT"/>
</dbReference>
<keyword evidence="2" id="KW-0240">DNA-directed RNA polymerase</keyword>
<dbReference type="GO" id="GO:0016987">
    <property type="term" value="F:sigma factor activity"/>
    <property type="evidence" value="ECO:0007669"/>
    <property type="project" value="UniProtKB-KW"/>
</dbReference>